<feature type="compositionally biased region" description="Polar residues" evidence="2">
    <location>
        <begin position="335"/>
        <end position="344"/>
    </location>
</feature>
<feature type="compositionally biased region" description="Low complexity" evidence="2">
    <location>
        <begin position="82"/>
        <end position="94"/>
    </location>
</feature>
<organism evidence="4 5">
    <name type="scientific">Microctonus aethiopoides</name>
    <dbReference type="NCBI Taxonomy" id="144406"/>
    <lineage>
        <taxon>Eukaryota</taxon>
        <taxon>Metazoa</taxon>
        <taxon>Ecdysozoa</taxon>
        <taxon>Arthropoda</taxon>
        <taxon>Hexapoda</taxon>
        <taxon>Insecta</taxon>
        <taxon>Pterygota</taxon>
        <taxon>Neoptera</taxon>
        <taxon>Endopterygota</taxon>
        <taxon>Hymenoptera</taxon>
        <taxon>Apocrita</taxon>
        <taxon>Ichneumonoidea</taxon>
        <taxon>Braconidae</taxon>
        <taxon>Euphorinae</taxon>
        <taxon>Microctonus</taxon>
    </lineage>
</organism>
<reference evidence="4" key="1">
    <citation type="journal article" date="2023" name="bioRxiv">
        <title>Scaffold-level genome assemblies of two parasitoid biocontrol wasps reveal the parthenogenesis mechanism and an associated novel virus.</title>
        <authorList>
            <person name="Inwood S."/>
            <person name="Skelly J."/>
            <person name="Guhlin J."/>
            <person name="Harrop T."/>
            <person name="Goldson S."/>
            <person name="Dearden P."/>
        </authorList>
    </citation>
    <scope>NUCLEOTIDE SEQUENCE</scope>
    <source>
        <strain evidence="4">Irish</strain>
        <tissue evidence="4">Whole body</tissue>
    </source>
</reference>
<keyword evidence="3" id="KW-0812">Transmembrane</keyword>
<proteinExistence type="predicted"/>
<dbReference type="AlphaFoldDB" id="A0AA39KKH3"/>
<name>A0AA39KKH3_9HYME</name>
<evidence type="ECO:0000313" key="5">
    <source>
        <dbReference type="Proteomes" id="UP001168990"/>
    </source>
</evidence>
<feature type="coiled-coil region" evidence="1">
    <location>
        <begin position="999"/>
        <end position="1026"/>
    </location>
</feature>
<gene>
    <name evidence="4" type="ORF">PV328_003402</name>
</gene>
<keyword evidence="3" id="KW-1133">Transmembrane helix</keyword>
<evidence type="ECO:0000256" key="1">
    <source>
        <dbReference type="SAM" id="Coils"/>
    </source>
</evidence>
<protein>
    <submittedName>
        <fullName evidence="4">Uncharacterized protein</fullName>
    </submittedName>
</protein>
<dbReference type="Proteomes" id="UP001168990">
    <property type="component" value="Unassembled WGS sequence"/>
</dbReference>
<comment type="caution">
    <text evidence="4">The sequence shown here is derived from an EMBL/GenBank/DDBJ whole genome shotgun (WGS) entry which is preliminary data.</text>
</comment>
<dbReference type="EMBL" id="JAQQBS010001422">
    <property type="protein sequence ID" value="KAK0164830.1"/>
    <property type="molecule type" value="Genomic_DNA"/>
</dbReference>
<sequence length="1184" mass="135696">MEKWKCRGKNTNKVEINHGNCTQNSSLPSFLLSSEKKGKKWSFSNFLKRKSKNEISTTSNDVDDISSTSNYSKNLDSKSAQSHNHSNELSSHSSIIAPNQRIKTTNEHHEKAINNFHHNEHESQESSINLYNPSMHSRNSGSSSETFKSSNNGNNIRRDLIKARIKAKRERYCENTSSSDDEHYSNCSLAIIQSEDNLQNMYRSDNNRRTRGARTERYMKRLYRDDTNGGNDYHKVIKNNVYAVEHLPSIKSKKKLPSDILSPYLWTINNKSQLQPIGKMPQFNHQLFKHEHSNIGNYTSNKKLSKCSNDLYDNENISNVKCTRSLNREFKNAPIANNTNASSKTHIHTQRVQPPLPPPRSSKSRLYTSPLRHKKKNSDADSEYLDVNTKKCKQFSHYNNINCNSLDRTYTTRKNPNYQSHCSNDILSRHSFNGELTYLSYDDTNDYAQIQKKQLCEVEEIEKPIVPNLQKIQRISPLAATISPVNKLSGLITQQNQTEAERKRHSKNLEEALEELEIIYNSLHLNNDEDLLDRAEQRSMDEYREKIATAAVEGSIKSSSDTSSSYEMSNELTWRHTTTFDQCPANDTRLKDDMAYRRTHQHERSSSVDPNQMSLSQYSYLTNSPILSRTNDTHYNNIFNNDKPKSRRGTPDLMRDDVVFRTINHANNTLKIIEPQPPFGIPIGPVTTAVESDYLHIEPTNCSSRSSYIPQSEPDIITDDLAFRNLRKDTTKCRTNHLSNMNFIPKIGQFSEMKKKRAVRSLSADLYGIINESNGNQHAWYKEYVKLNRPRRLSDCNGDLSGDELNTNSWISNREYFDLDINGNRPKSTYQGRIQVCIPQEDDKLIESNKTIIDENIDKHIIPLSSSNIDTQIPNVVSTIESSTDNNELTEYKELCHNLECLINKISEKAKCVDIKSSDDIIETRKSSLNNFVEWDEFFSKDDARSMENKLDELLKSSIENEMDIKQRVAEEKVEKMKDHDKVPYKLSDIHKELYDSPKNTLSLIIDESEKELENNENNIVIDKNTCTKFNLSNNVPYESSDVTELTNNPTEIIQKNFSPKNNKASDDSSVPINLNENKIIIESDETKDLTILKPFSITSLTNITNNNDDNNSDDKKNDDCIHESSINEGEEFGNECITSSSLCQTSHNQINVCLFNTNCSLSIYYVALCSVCLTLLIAIIVAR</sequence>
<keyword evidence="3" id="KW-0472">Membrane</keyword>
<evidence type="ECO:0000313" key="4">
    <source>
        <dbReference type="EMBL" id="KAK0164830.1"/>
    </source>
</evidence>
<feature type="region of interest" description="Disordered" evidence="2">
    <location>
        <begin position="73"/>
        <end position="98"/>
    </location>
</feature>
<feature type="transmembrane region" description="Helical" evidence="3">
    <location>
        <begin position="1164"/>
        <end position="1183"/>
    </location>
</feature>
<keyword evidence="5" id="KW-1185">Reference proteome</keyword>
<feature type="region of interest" description="Disordered" evidence="2">
    <location>
        <begin position="334"/>
        <end position="383"/>
    </location>
</feature>
<feature type="region of interest" description="Disordered" evidence="2">
    <location>
        <begin position="135"/>
        <end position="154"/>
    </location>
</feature>
<evidence type="ECO:0000256" key="2">
    <source>
        <dbReference type="SAM" id="MobiDB-lite"/>
    </source>
</evidence>
<accession>A0AA39KKH3</accession>
<keyword evidence="1" id="KW-0175">Coiled coil</keyword>
<evidence type="ECO:0000256" key="3">
    <source>
        <dbReference type="SAM" id="Phobius"/>
    </source>
</evidence>
<feature type="coiled-coil region" evidence="1">
    <location>
        <begin position="495"/>
        <end position="526"/>
    </location>
</feature>
<reference evidence="4" key="2">
    <citation type="submission" date="2023-03" db="EMBL/GenBank/DDBJ databases">
        <authorList>
            <person name="Inwood S.N."/>
            <person name="Skelly J.G."/>
            <person name="Guhlin J."/>
            <person name="Harrop T.W.R."/>
            <person name="Goldson S.G."/>
            <person name="Dearden P.K."/>
        </authorList>
    </citation>
    <scope>NUCLEOTIDE SEQUENCE</scope>
    <source>
        <strain evidence="4">Irish</strain>
        <tissue evidence="4">Whole body</tissue>
    </source>
</reference>